<keyword evidence="1" id="KW-1245">Viral tail assembly</keyword>
<feature type="transmembrane region" description="Helical" evidence="3">
    <location>
        <begin position="1156"/>
        <end position="1173"/>
    </location>
</feature>
<keyword evidence="3" id="KW-0472">Membrane</keyword>
<feature type="transmembrane region" description="Helical" evidence="3">
    <location>
        <begin position="1011"/>
        <end position="1033"/>
    </location>
</feature>
<organism evidence="5">
    <name type="scientific">Siphoviridae sp. ctj495</name>
    <dbReference type="NCBI Taxonomy" id="2823592"/>
    <lineage>
        <taxon>Viruses</taxon>
        <taxon>Duplodnaviria</taxon>
        <taxon>Heunggongvirae</taxon>
        <taxon>Uroviricota</taxon>
        <taxon>Caudoviricetes</taxon>
    </lineage>
</organism>
<feature type="transmembrane region" description="Helical" evidence="3">
    <location>
        <begin position="1207"/>
        <end position="1227"/>
    </location>
</feature>
<feature type="domain" description="Tape measure protein N-terminal" evidence="4">
    <location>
        <begin position="119"/>
        <end position="268"/>
    </location>
</feature>
<feature type="transmembrane region" description="Helical" evidence="3">
    <location>
        <begin position="805"/>
        <end position="825"/>
    </location>
</feature>
<keyword evidence="3" id="KW-1133">Transmembrane helix</keyword>
<feature type="transmembrane region" description="Helical" evidence="3">
    <location>
        <begin position="1261"/>
        <end position="1281"/>
    </location>
</feature>
<dbReference type="GO" id="GO:0098003">
    <property type="term" value="P:viral tail assembly"/>
    <property type="evidence" value="ECO:0007669"/>
    <property type="project" value="UniProtKB-KW"/>
</dbReference>
<evidence type="ECO:0000256" key="3">
    <source>
        <dbReference type="SAM" id="Phobius"/>
    </source>
</evidence>
<feature type="region of interest" description="Disordered" evidence="2">
    <location>
        <begin position="1557"/>
        <end position="1576"/>
    </location>
</feature>
<dbReference type="InterPro" id="IPR013491">
    <property type="entry name" value="Tape_meas_N"/>
</dbReference>
<protein>
    <submittedName>
        <fullName evidence="5">Tail tape measure protein</fullName>
    </submittedName>
</protein>
<feature type="transmembrane region" description="Helical" evidence="3">
    <location>
        <begin position="1293"/>
        <end position="1320"/>
    </location>
</feature>
<feature type="transmembrane region" description="Helical" evidence="3">
    <location>
        <begin position="1233"/>
        <end position="1254"/>
    </location>
</feature>
<accession>A0A8S5LDK2</accession>
<dbReference type="EMBL" id="BK014692">
    <property type="protein sequence ID" value="DAD68093.1"/>
    <property type="molecule type" value="Genomic_DNA"/>
</dbReference>
<sequence>MNNKQFLSAIKESASSMDRLKDSLKMQGAADGLSRIGEIAKNTTLGDLATKALDIGKNMTVMQGLAVTAFGGIGVAALNAGRSVVSGFIGTIKDGFNEYELKMRAIQTIMANTVEKGTTLGEVKTSLAELNTYADKTVYSFSDMTHAIGLFTAAGVDLQTSVASIKGLSNLAAASGSTAQQTATAYTQLSQAIAAGAVHLQDWNSLVQAGMGGESFRNALIETSRMMGTGYDEAIAKDGNFRESLKEDWLTAQVMTTTLTALTNDLSEAQLVEMGYSEDQAHKLKQFAQGAFDAATKIRTFSQLVDTTKEAIGSGWAETFEILFGDFEEASVLFTSIGDWLGGVIKASADARNGFLQMWKDLGGRASLVQGLANIFWAIVKVLGQIGTAFRRVFMNASAEGLVRITKAFENFTSKLIITNNFADKLEWTFTGLFSIFHIFATILGEVAQVIFTVASHIISALFPAFTGINSGVFQITKVIGKAIYWFDQWFTKLDLGGKLLKLLLPPIDLVGKAIKWVVDKIHDFIMWLDFGGKVTSAANGLKSLASKFGLIKDALKNSVVGQQFSAAMDSIHSGIDKAKNKLHEFGQTVGDKLKAKLTSGKSALSDYFKGFDLSNMTTSEAIVSKLGSKFDELGNKLRISEKVQWLKEKLVELKDALVDTWNTIQNSSVWDHLGKSFSDIGGKVKEVAVSFRDWVNGHGEVKAKAKEAAGAVSEVGSAAAQAAKETGQAAKENFLKKWFEDIKQVAQAVHLPELFDTIKQKFVEFKDFVVNTFAPKVKEGAKNAFGSIGTAMSQANSNLKSYDMGKILVGAIGGGVLIAFTRWINSFKENFDKIGNVADKLGNVFDKLGGVLEAFEQKVKAKALLTIAIALGVLAGSLILMSLVPAPKLLVTLAVLKFLFNMMDDMLESMTKMVAFKKDSTRIVLMLIALGAAMILMATAVRILAGMDLKGAVIGMVAMKVLMETLQTFMTKMAATKGVEKGAGILLALAAACVILSLAVYTLGSMDTGKAIQGVVTLAAVVAILSGFMMVVSKDPFMGKGAAILLSLAISCNILVAAIWMLGTMDTGKLLQGVIALGVIILELSVAMAIAGRANARGAAAIIAMSAAVIVLTGAVAILGNMDIMTLAKGLIALAAGLAILAISMAAADAFKEGAIALGIASIAFLALASAMKTLSGITWTQLAIGLIALAGGMLILVAAAAGAQYFAVGMIILTAALLALGLALLPISIGMAAFAAVLGICATTGAAAFLVLTEGLKQLAAILPQVAIDFANAIANFIITLGSKAPEIGVAMAQLLGAVIYAINANIPGIVAALFILIQAMLTELANHAYEFGEKGATILANFLNGIADNIGKVIDAATNVILNFLDGIARNGPKIIDKGVWTVLKLLEGVRDAINKYSHRFNKVGREIAWAIVDGMTNGLASKAWSFGESMVSVAKKGYNKVKNFFGIHSPSRLMKELGGYVGEGLAIGIENTGERVAGAGDNMASAAYDAMSRALDGVNDLIEDDPSFKPEIKPILDLTEMQKQAKGINNFLPAIGVTAQAANAARPPAPIAVDNSDKNSQNGVTNITFNQTNNSPEALDAATIYRNTNTQLAMAKDKLTL</sequence>
<name>A0A8S5LDK2_9CAUD</name>
<dbReference type="Gene3D" id="1.20.120.20">
    <property type="entry name" value="Apolipoprotein"/>
    <property type="match status" value="1"/>
</dbReference>
<proteinExistence type="predicted"/>
<evidence type="ECO:0000259" key="4">
    <source>
        <dbReference type="Pfam" id="PF20155"/>
    </source>
</evidence>
<evidence type="ECO:0000313" key="5">
    <source>
        <dbReference type="EMBL" id="DAD68093.1"/>
    </source>
</evidence>
<reference evidence="5" key="1">
    <citation type="journal article" date="2021" name="Proc. Natl. Acad. Sci. U.S.A.">
        <title>A Catalog of Tens of Thousands of Viruses from Human Metagenomes Reveals Hidden Associations with Chronic Diseases.</title>
        <authorList>
            <person name="Tisza M.J."/>
            <person name="Buck C.B."/>
        </authorList>
    </citation>
    <scope>NUCLEOTIDE SEQUENCE</scope>
    <source>
        <strain evidence="5">Ctj495</strain>
    </source>
</reference>
<feature type="transmembrane region" description="Helical" evidence="3">
    <location>
        <begin position="864"/>
        <end position="881"/>
    </location>
</feature>
<feature type="transmembrane region" description="Helical" evidence="3">
    <location>
        <begin position="983"/>
        <end position="1005"/>
    </location>
</feature>
<evidence type="ECO:0000256" key="1">
    <source>
        <dbReference type="ARBA" id="ARBA00022465"/>
    </source>
</evidence>
<feature type="transmembrane region" description="Helical" evidence="3">
    <location>
        <begin position="1099"/>
        <end position="1120"/>
    </location>
</feature>
<feature type="compositionally biased region" description="Polar residues" evidence="2">
    <location>
        <begin position="1562"/>
        <end position="1576"/>
    </location>
</feature>
<feature type="transmembrane region" description="Helical" evidence="3">
    <location>
        <begin position="1179"/>
        <end position="1200"/>
    </location>
</feature>
<dbReference type="Pfam" id="PF20155">
    <property type="entry name" value="TMP_3"/>
    <property type="match status" value="1"/>
</dbReference>
<feature type="transmembrane region" description="Helical" evidence="3">
    <location>
        <begin position="1132"/>
        <end position="1149"/>
    </location>
</feature>
<feature type="transmembrane region" description="Helical" evidence="3">
    <location>
        <begin position="924"/>
        <end position="946"/>
    </location>
</feature>
<keyword evidence="3" id="KW-0812">Transmembrane</keyword>
<feature type="transmembrane region" description="Helical" evidence="3">
    <location>
        <begin position="1045"/>
        <end position="1065"/>
    </location>
</feature>
<feature type="transmembrane region" description="Helical" evidence="3">
    <location>
        <begin position="1071"/>
        <end position="1092"/>
    </location>
</feature>
<dbReference type="NCBIfam" id="TIGR02675">
    <property type="entry name" value="tape_meas_nterm"/>
    <property type="match status" value="1"/>
</dbReference>
<evidence type="ECO:0000256" key="2">
    <source>
        <dbReference type="SAM" id="MobiDB-lite"/>
    </source>
</evidence>
<keyword evidence="1" id="KW-1188">Viral release from host cell</keyword>